<dbReference type="PATRIC" id="fig|294.195.peg.228"/>
<accession>A0A120G5H3</accession>
<evidence type="ECO:0000313" key="2">
    <source>
        <dbReference type="EMBL" id="KWV84114.1"/>
    </source>
</evidence>
<organism evidence="2 3">
    <name type="scientific">Pseudomonas fluorescens</name>
    <dbReference type="NCBI Taxonomy" id="294"/>
    <lineage>
        <taxon>Bacteria</taxon>
        <taxon>Pseudomonadati</taxon>
        <taxon>Pseudomonadota</taxon>
        <taxon>Gammaproteobacteria</taxon>
        <taxon>Pseudomonadales</taxon>
        <taxon>Pseudomonadaceae</taxon>
        <taxon>Pseudomonas</taxon>
    </lineage>
</organism>
<dbReference type="EMBL" id="LCYC01000003">
    <property type="protein sequence ID" value="KWV84114.1"/>
    <property type="molecule type" value="Genomic_DNA"/>
</dbReference>
<name>A0A120G5H3_PSEFL</name>
<keyword evidence="1" id="KW-0812">Transmembrane</keyword>
<dbReference type="Proteomes" id="UP000063434">
    <property type="component" value="Unassembled WGS sequence"/>
</dbReference>
<sequence>MTIDSIALWLGYCVMMVGGALAVAAMLLVSSLVLSAKVNLIGKYLRFHWDLKTLRATMRQLEAEGKVSKKTGVKP</sequence>
<feature type="transmembrane region" description="Helical" evidence="1">
    <location>
        <begin position="6"/>
        <end position="34"/>
    </location>
</feature>
<keyword evidence="1" id="KW-0472">Membrane</keyword>
<reference evidence="2 3" key="1">
    <citation type="submission" date="2015-05" db="EMBL/GenBank/DDBJ databases">
        <title>A genomic and transcriptomic approach to investigate the blue pigment phenotype in Pseudomonas fluorescens.</title>
        <authorList>
            <person name="Andreani N.A."/>
            <person name="Cardazzo B."/>
        </authorList>
    </citation>
    <scope>NUCLEOTIDE SEQUENCE [LARGE SCALE GENOMIC DNA]</scope>
    <source>
        <strain evidence="2 3">Ps_40</strain>
    </source>
</reference>
<dbReference type="RefSeq" id="WP_060765635.1">
    <property type="nucleotide sequence ID" value="NZ_LCYC01000003.1"/>
</dbReference>
<gene>
    <name evidence="2" type="ORF">PFL603g_00212</name>
</gene>
<comment type="caution">
    <text evidence="2">The sequence shown here is derived from an EMBL/GenBank/DDBJ whole genome shotgun (WGS) entry which is preliminary data.</text>
</comment>
<protein>
    <submittedName>
        <fullName evidence="2">Uncharacterized protein</fullName>
    </submittedName>
</protein>
<dbReference type="AlphaFoldDB" id="A0A120G5H3"/>
<evidence type="ECO:0000313" key="3">
    <source>
        <dbReference type="Proteomes" id="UP000063434"/>
    </source>
</evidence>
<evidence type="ECO:0000256" key="1">
    <source>
        <dbReference type="SAM" id="Phobius"/>
    </source>
</evidence>
<keyword evidence="1" id="KW-1133">Transmembrane helix</keyword>
<proteinExistence type="predicted"/>